<feature type="region of interest" description="Disordered" evidence="1">
    <location>
        <begin position="724"/>
        <end position="968"/>
    </location>
</feature>
<dbReference type="CDD" id="cd14686">
    <property type="entry name" value="bZIP"/>
    <property type="match status" value="1"/>
</dbReference>
<feature type="compositionally biased region" description="Acidic residues" evidence="1">
    <location>
        <begin position="939"/>
        <end position="949"/>
    </location>
</feature>
<protein>
    <recommendedName>
        <fullName evidence="4">JmjC domain-containing protein</fullName>
    </recommendedName>
</protein>
<evidence type="ECO:0000313" key="2">
    <source>
        <dbReference type="EMBL" id="KAK6985125.1"/>
    </source>
</evidence>
<feature type="compositionally biased region" description="Pro residues" evidence="1">
    <location>
        <begin position="825"/>
        <end position="837"/>
    </location>
</feature>
<evidence type="ECO:0000256" key="1">
    <source>
        <dbReference type="SAM" id="MobiDB-lite"/>
    </source>
</evidence>
<organism evidence="2 3">
    <name type="scientific">Favolaschia claudopus</name>
    <dbReference type="NCBI Taxonomy" id="2862362"/>
    <lineage>
        <taxon>Eukaryota</taxon>
        <taxon>Fungi</taxon>
        <taxon>Dikarya</taxon>
        <taxon>Basidiomycota</taxon>
        <taxon>Agaricomycotina</taxon>
        <taxon>Agaricomycetes</taxon>
        <taxon>Agaricomycetidae</taxon>
        <taxon>Agaricales</taxon>
        <taxon>Marasmiineae</taxon>
        <taxon>Mycenaceae</taxon>
        <taxon>Favolaschia</taxon>
    </lineage>
</organism>
<evidence type="ECO:0008006" key="4">
    <source>
        <dbReference type="Google" id="ProtNLM"/>
    </source>
</evidence>
<feature type="region of interest" description="Disordered" evidence="1">
    <location>
        <begin position="1"/>
        <end position="24"/>
    </location>
</feature>
<dbReference type="Proteomes" id="UP001362999">
    <property type="component" value="Unassembled WGS sequence"/>
</dbReference>
<gene>
    <name evidence="2" type="ORF">R3P38DRAFT_3230785</name>
</gene>
<accession>A0AAV9ZM70</accession>
<feature type="compositionally biased region" description="Basic and acidic residues" evidence="1">
    <location>
        <begin position="885"/>
        <end position="896"/>
    </location>
</feature>
<dbReference type="EMBL" id="JAWWNJ010000132">
    <property type="protein sequence ID" value="KAK6985125.1"/>
    <property type="molecule type" value="Genomic_DNA"/>
</dbReference>
<feature type="compositionally biased region" description="Acidic residues" evidence="1">
    <location>
        <begin position="769"/>
        <end position="780"/>
    </location>
</feature>
<sequence>MPPTPPLDESGRNPVRESPSNPLLSHLLFPGQSGSPECAHTDALATTSGPSDCALTASENIQIPSPSLPNPPLLPMPPPCPETRRITHARGPWHHDGFFRGDFDPERLGLLLAQRVDPQDPALVPTFRAFFRGVKQFDAAAPSDSELASTHDGPRNAYVSLELARLPYTLPTGHRAPDMSKISHRVFRETTMLLLPLILADRLALLADPSNAAPRFHAPVKACVGDTASRIEHASLRHWYKQWTSYNTTLQNQVKKEKAAKPEPASKLQVEDLLTRQTRGALTGPQLNVEAAIYMLSLYLQGDPSFRPETVRKIILRESPLTGEALEKATRDFNPYLVAAPLFAALVYGSLSPLARTAMVKREAGSHIDFWALQPNISTRSGSCVLTAVDDAGLVLLLKAALRPDQVPPATVPGLLVDDPEIRSLLATEPTQEDLEVLYNHEDRMTVQTVSHPTLPATSSSTSTPFAPAQTPVFVYDYDDNPQFSQLISLPASWEPPTVNANPPQIKPDVDSPVVFRNDFRHSETSQSPLLKLEMEISTPHNVTPPAESVVPLAVNPPTPLPSSPSSPTPTLSGLLPTENFDSASSSWRPWHTPTPSPPLDPRWTDVEVPDHILDPLHVPDVEPRVLKTYGRRNPPPAPEHEQAAAPTPTPVTSRNAPDDQTLDTLLARRANITLPRPSFAVAEFETQQRLLEATQSLAGGQGSLHETEPLDTDEAEVLNVLTADADVDMPPPCDVDREKARPAPGDLEQDKPATRATPDPDREMPPPPDDDEYAVEQENAEPGKPFDPPTTDVDLDMPPPSDVDQEEAHAAPADLERDKRAPCATPPPDLDLPPASPVHDEQEDEQREGQEHRQGDGQQEQQEEAQEGEKAGEEEVTSTVAERLAARKQREREEAEALQQAAEQQERAQLDAELDELADTPAPNPHPNNKRKAPAYDGGDEDEQDDEDQAPKRRRRGTPLPEPFTINELAPRSKPWVSIVKNPTKEEREVDLLQASLKKSPHLVIDPTIHYEYADDAAHAVRVPCHVLGLDADGHVISTETKIYSHRAFANSVDMNREIQAMVDSLPAEPLYLQPQNRYSAIDPSKPPRGEGSSVICAFGESEFIALTAQQKQQLSRHRVILIVHDKDQVDTNGRAVHFDEAGFAQFTDTSRLAWIQDLGAHKGDEMELRVGRPIHLVDCVKSQAEARKQTNPPAHGQTLNLLSNTHGEKTLPTMLGWGDLATHELACTYLKAHEGRVACGAKPWAIRKTLEGDLGNITNLRSRHAFEGFNSWEAQADKYHDELMYLTPRTTIIMPAGTMHWVLTSDDAIMAGRHLIPASNLLATIQVTLHNIMIANYTTNADHEAVRPVFIRIFGFIAQTYLDPRSSAYLQPTPVTATADKSNDEESARQRQYAAYEHARATAPLPPDVLAHVPDLTTPDGMLDLLALRSFTVLCHALHASAYKLLNQGQKPNALPITAEAFADLDLAWDLAIELDHHIGSHYTPKPRPGQTDPATWQSLASVSIFAFLAHPSPTNLPVQDSLLHMAASMARYHKATAGDEKLGRPTNFSTETFIWQLNHAIQRFEIRQICRRYQKDSTAPRPTFNIDEIVPLGTDETRLPLAAAFMKMPTSSSAFSFVLEAPPNLIRAYQNSLQVFTLALGL</sequence>
<reference evidence="2 3" key="1">
    <citation type="journal article" date="2024" name="J Genomics">
        <title>Draft genome sequencing and assembly of Favolaschia claudopus CIRM-BRFM 2984 isolated from oak limbs.</title>
        <authorList>
            <person name="Navarro D."/>
            <person name="Drula E."/>
            <person name="Chaduli D."/>
            <person name="Cazenave R."/>
            <person name="Ahrendt S."/>
            <person name="Wang J."/>
            <person name="Lipzen A."/>
            <person name="Daum C."/>
            <person name="Barry K."/>
            <person name="Grigoriev I.V."/>
            <person name="Favel A."/>
            <person name="Rosso M.N."/>
            <person name="Martin F."/>
        </authorList>
    </citation>
    <scope>NUCLEOTIDE SEQUENCE [LARGE SCALE GENOMIC DNA]</scope>
    <source>
        <strain evidence="2 3">CIRM-BRFM 2984</strain>
    </source>
</reference>
<feature type="compositionally biased region" description="Pro residues" evidence="1">
    <location>
        <begin position="555"/>
        <end position="568"/>
    </location>
</feature>
<feature type="region of interest" description="Disordered" evidence="1">
    <location>
        <begin position="628"/>
        <end position="659"/>
    </location>
</feature>
<dbReference type="PANTHER" id="PTHR24216:SF65">
    <property type="entry name" value="PAXILLIN-LIKE PROTEIN 1"/>
    <property type="match status" value="1"/>
</dbReference>
<feature type="compositionally biased region" description="Basic and acidic residues" evidence="1">
    <location>
        <begin position="749"/>
        <end position="765"/>
    </location>
</feature>
<proteinExistence type="predicted"/>
<feature type="compositionally biased region" description="Low complexity" evidence="1">
    <location>
        <begin position="569"/>
        <end position="578"/>
    </location>
</feature>
<evidence type="ECO:0000313" key="3">
    <source>
        <dbReference type="Proteomes" id="UP001362999"/>
    </source>
</evidence>
<comment type="caution">
    <text evidence="2">The sequence shown here is derived from an EMBL/GenBank/DDBJ whole genome shotgun (WGS) entry which is preliminary data.</text>
</comment>
<feature type="region of interest" description="Disordered" evidence="1">
    <location>
        <begin position="544"/>
        <end position="607"/>
    </location>
</feature>
<feature type="compositionally biased region" description="Basic and acidic residues" evidence="1">
    <location>
        <begin position="807"/>
        <end position="822"/>
    </location>
</feature>
<dbReference type="PANTHER" id="PTHR24216">
    <property type="entry name" value="PAXILLIN-RELATED"/>
    <property type="match status" value="1"/>
</dbReference>
<keyword evidence="3" id="KW-1185">Reference proteome</keyword>
<name>A0AAV9ZM70_9AGAR</name>